<dbReference type="InterPro" id="IPR010496">
    <property type="entry name" value="AL/BT2_dom"/>
</dbReference>
<keyword evidence="4" id="KW-1185">Reference proteome</keyword>
<evidence type="ECO:0000313" key="4">
    <source>
        <dbReference type="Proteomes" id="UP000324974"/>
    </source>
</evidence>
<dbReference type="EMBL" id="CP042425">
    <property type="protein sequence ID" value="QEL15688.1"/>
    <property type="molecule type" value="Genomic_DNA"/>
</dbReference>
<organism evidence="3 4">
    <name type="scientific">Limnoglobus roseus</name>
    <dbReference type="NCBI Taxonomy" id="2598579"/>
    <lineage>
        <taxon>Bacteria</taxon>
        <taxon>Pseudomonadati</taxon>
        <taxon>Planctomycetota</taxon>
        <taxon>Planctomycetia</taxon>
        <taxon>Gemmatales</taxon>
        <taxon>Gemmataceae</taxon>
        <taxon>Limnoglobus</taxon>
    </lineage>
</organism>
<dbReference type="AlphaFoldDB" id="A0A5C1AFB4"/>
<sequence length="215" mass="23731">MRFAFCLIGFAFSGIASGADDWQPLFNGKDLTGWRANNDPDSFAVKDGVIRVQASGNKAAHLFYVGDLKKGVEKFKNFELEVTARSEPEANSGIFIHTDVTANAKGHLDKGYEVQLNSTAKEKRKTGSLYAVVDRDTSPVDETKWFTVRVRVQDKRITVAIDGKEVVDYTEPAGVVRPKDRAGRLLSADGGGIALQAHDAKSVWYFKDIRVKHLP</sequence>
<keyword evidence="3" id="KW-0378">Hydrolase</keyword>
<feature type="signal peptide" evidence="1">
    <location>
        <begin position="1"/>
        <end position="18"/>
    </location>
</feature>
<feature type="domain" description="3-keto-alpha-glucoside-1,2-lyase/3-keto-2-hydroxy-glucal hydratase" evidence="2">
    <location>
        <begin position="21"/>
        <end position="212"/>
    </location>
</feature>
<evidence type="ECO:0000256" key="1">
    <source>
        <dbReference type="SAM" id="SignalP"/>
    </source>
</evidence>
<dbReference type="GO" id="GO:0016787">
    <property type="term" value="F:hydrolase activity"/>
    <property type="evidence" value="ECO:0007669"/>
    <property type="project" value="UniProtKB-KW"/>
</dbReference>
<reference evidence="4" key="1">
    <citation type="submission" date="2019-08" db="EMBL/GenBank/DDBJ databases">
        <title>Limnoglobus roseus gen. nov., sp. nov., a novel freshwater planctomycete with a giant genome from the family Gemmataceae.</title>
        <authorList>
            <person name="Kulichevskaya I.S."/>
            <person name="Naumoff D.G."/>
            <person name="Miroshnikov K."/>
            <person name="Ivanova A."/>
            <person name="Philippov D.A."/>
            <person name="Hakobyan A."/>
            <person name="Rijpstra I.C."/>
            <person name="Sinninghe Damste J.S."/>
            <person name="Liesack W."/>
            <person name="Dedysh S.N."/>
        </authorList>
    </citation>
    <scope>NUCLEOTIDE SEQUENCE [LARGE SCALE GENOMIC DNA]</scope>
    <source>
        <strain evidence="4">PX52</strain>
    </source>
</reference>
<name>A0A5C1AFB4_9BACT</name>
<feature type="chain" id="PRO_5022891193" evidence="1">
    <location>
        <begin position="19"/>
        <end position="215"/>
    </location>
</feature>
<dbReference type="RefSeq" id="WP_149110482.1">
    <property type="nucleotide sequence ID" value="NZ_CP042425.1"/>
</dbReference>
<gene>
    <name evidence="3" type="ORF">PX52LOC_02623</name>
</gene>
<keyword evidence="1" id="KW-0732">Signal</keyword>
<dbReference type="KEGG" id="lrs:PX52LOC_02623"/>
<evidence type="ECO:0000259" key="2">
    <source>
        <dbReference type="Pfam" id="PF06439"/>
    </source>
</evidence>
<dbReference type="OrthoDB" id="242352at2"/>
<protein>
    <submittedName>
        <fullName evidence="3">Putative beta-jelly-roll-type glycoside hydrolase</fullName>
    </submittedName>
</protein>
<accession>A0A5C1AFB4</accession>
<dbReference type="Pfam" id="PF06439">
    <property type="entry name" value="3keto-disac_hyd"/>
    <property type="match status" value="1"/>
</dbReference>
<dbReference type="Gene3D" id="2.60.120.560">
    <property type="entry name" value="Exo-inulinase, domain 1"/>
    <property type="match status" value="1"/>
</dbReference>
<evidence type="ECO:0000313" key="3">
    <source>
        <dbReference type="EMBL" id="QEL15688.1"/>
    </source>
</evidence>
<proteinExistence type="predicted"/>
<dbReference type="Proteomes" id="UP000324974">
    <property type="component" value="Chromosome"/>
</dbReference>